<dbReference type="SUPFAM" id="SSF48403">
    <property type="entry name" value="Ankyrin repeat"/>
    <property type="match status" value="1"/>
</dbReference>
<dbReference type="PANTHER" id="PTHR46586">
    <property type="entry name" value="ANKYRIN REPEAT-CONTAINING PROTEIN"/>
    <property type="match status" value="1"/>
</dbReference>
<keyword evidence="3" id="KW-1185">Reference proteome</keyword>
<dbReference type="InterPro" id="IPR052050">
    <property type="entry name" value="SecEffector_AnkRepeat"/>
</dbReference>
<accession>A0A485LF25</accession>
<protein>
    <submittedName>
        <fullName evidence="2">Aste57867_20166 protein</fullName>
    </submittedName>
</protein>
<dbReference type="AlphaFoldDB" id="A0A485LF25"/>
<dbReference type="EMBL" id="CAADRA010006767">
    <property type="protein sequence ID" value="VFT96861.1"/>
    <property type="molecule type" value="Genomic_DNA"/>
</dbReference>
<dbReference type="Gene3D" id="1.25.40.20">
    <property type="entry name" value="Ankyrin repeat-containing domain"/>
    <property type="match status" value="1"/>
</dbReference>
<name>A0A485LF25_9STRA</name>
<dbReference type="InterPro" id="IPR036770">
    <property type="entry name" value="Ankyrin_rpt-contain_sf"/>
</dbReference>
<gene>
    <name evidence="2" type="primary">Aste57867_20166</name>
    <name evidence="1" type="ORF">As57867_020100</name>
    <name evidence="2" type="ORF">ASTE57867_20166</name>
</gene>
<dbReference type="PANTHER" id="PTHR46586:SF3">
    <property type="entry name" value="ANKYRIN REPEAT-CONTAINING PROTEIN"/>
    <property type="match status" value="1"/>
</dbReference>
<evidence type="ECO:0000313" key="1">
    <source>
        <dbReference type="EMBL" id="KAF0688200.1"/>
    </source>
</evidence>
<evidence type="ECO:0000313" key="3">
    <source>
        <dbReference type="Proteomes" id="UP000332933"/>
    </source>
</evidence>
<dbReference type="OrthoDB" id="76949at2759"/>
<dbReference type="EMBL" id="VJMH01006744">
    <property type="protein sequence ID" value="KAF0688200.1"/>
    <property type="molecule type" value="Genomic_DNA"/>
</dbReference>
<evidence type="ECO:0000313" key="2">
    <source>
        <dbReference type="EMBL" id="VFT96861.1"/>
    </source>
</evidence>
<organism evidence="2 3">
    <name type="scientific">Aphanomyces stellatus</name>
    <dbReference type="NCBI Taxonomy" id="120398"/>
    <lineage>
        <taxon>Eukaryota</taxon>
        <taxon>Sar</taxon>
        <taxon>Stramenopiles</taxon>
        <taxon>Oomycota</taxon>
        <taxon>Saprolegniomycetes</taxon>
        <taxon>Saprolegniales</taxon>
        <taxon>Verrucalvaceae</taxon>
        <taxon>Aphanomyces</taxon>
    </lineage>
</organism>
<reference evidence="1" key="2">
    <citation type="submission" date="2019-06" db="EMBL/GenBank/DDBJ databases">
        <title>Genomics analysis of Aphanomyces spp. identifies a new class of oomycete effector associated with host adaptation.</title>
        <authorList>
            <person name="Gaulin E."/>
        </authorList>
    </citation>
    <scope>NUCLEOTIDE SEQUENCE</scope>
    <source>
        <strain evidence="1">CBS 578.67</strain>
    </source>
</reference>
<dbReference type="Proteomes" id="UP000332933">
    <property type="component" value="Unassembled WGS sequence"/>
</dbReference>
<reference evidence="2 3" key="1">
    <citation type="submission" date="2019-03" db="EMBL/GenBank/DDBJ databases">
        <authorList>
            <person name="Gaulin E."/>
            <person name="Dumas B."/>
        </authorList>
    </citation>
    <scope>NUCLEOTIDE SEQUENCE [LARGE SCALE GENOMIC DNA]</scope>
    <source>
        <strain evidence="2">CBS 568.67</strain>
    </source>
</reference>
<sequence>MMYLLQHYLPLTMTGQEIKMCNLAAENNQLGMQQYLHSLGWRGDNQGIRVAIAKGYLDLVVWIHEQGPRWTESWIMQMVWAAQNGHLELLQFLQHHHTNEFLTHEWDIDIVAANGHLPVLQHLQQSACPSCTTTAMDLAASYGHLEVVI</sequence>
<proteinExistence type="predicted"/>